<comment type="caution">
    <text evidence="2">The sequence shown here is derived from an EMBL/GenBank/DDBJ whole genome shotgun (WGS) entry which is preliminary data.</text>
</comment>
<proteinExistence type="predicted"/>
<dbReference type="AlphaFoldDB" id="A0A512MEA3"/>
<keyword evidence="3" id="KW-1185">Reference proteome</keyword>
<gene>
    <name evidence="2" type="ORF">BGE01nite_43580</name>
</gene>
<dbReference type="EMBL" id="BKAG01000041">
    <property type="protein sequence ID" value="GEP45067.1"/>
    <property type="molecule type" value="Genomic_DNA"/>
</dbReference>
<name>A0A512MEA3_9BACT</name>
<evidence type="ECO:0000256" key="1">
    <source>
        <dbReference type="SAM" id="MobiDB-lite"/>
    </source>
</evidence>
<dbReference type="Proteomes" id="UP000321577">
    <property type="component" value="Unassembled WGS sequence"/>
</dbReference>
<feature type="compositionally biased region" description="Acidic residues" evidence="1">
    <location>
        <begin position="28"/>
        <end position="37"/>
    </location>
</feature>
<evidence type="ECO:0000313" key="3">
    <source>
        <dbReference type="Proteomes" id="UP000321577"/>
    </source>
</evidence>
<sequence length="54" mass="6036">MNNFSSDLELPEEVAPNHSLSWLYDAVPEAEQDEDREPAELSAAGTWANEYSPL</sequence>
<organism evidence="2 3">
    <name type="scientific">Brevifollis gellanilyticus</name>
    <dbReference type="NCBI Taxonomy" id="748831"/>
    <lineage>
        <taxon>Bacteria</taxon>
        <taxon>Pseudomonadati</taxon>
        <taxon>Verrucomicrobiota</taxon>
        <taxon>Verrucomicrobiia</taxon>
        <taxon>Verrucomicrobiales</taxon>
        <taxon>Verrucomicrobiaceae</taxon>
    </lineage>
</organism>
<evidence type="ECO:0000313" key="2">
    <source>
        <dbReference type="EMBL" id="GEP45067.1"/>
    </source>
</evidence>
<accession>A0A512MEA3</accession>
<protein>
    <submittedName>
        <fullName evidence="2">Uncharacterized protein</fullName>
    </submittedName>
</protein>
<feature type="region of interest" description="Disordered" evidence="1">
    <location>
        <begin position="25"/>
        <end position="54"/>
    </location>
</feature>
<reference evidence="2 3" key="1">
    <citation type="submission" date="2019-07" db="EMBL/GenBank/DDBJ databases">
        <title>Whole genome shotgun sequence of Brevifollis gellanilyticus NBRC 108608.</title>
        <authorList>
            <person name="Hosoyama A."/>
            <person name="Uohara A."/>
            <person name="Ohji S."/>
            <person name="Ichikawa N."/>
        </authorList>
    </citation>
    <scope>NUCLEOTIDE SEQUENCE [LARGE SCALE GENOMIC DNA]</scope>
    <source>
        <strain evidence="2 3">NBRC 108608</strain>
    </source>
</reference>